<accession>B5VQK9</accession>
<name>B5VQK9_YEAS6</name>
<protein>
    <submittedName>
        <fullName evidence="3">Uncharacterized protein</fullName>
    </submittedName>
</protein>
<feature type="region of interest" description="Disordered" evidence="1">
    <location>
        <begin position="27"/>
        <end position="49"/>
    </location>
</feature>
<evidence type="ECO:0000256" key="2">
    <source>
        <dbReference type="SAM" id="Phobius"/>
    </source>
</evidence>
<evidence type="ECO:0000256" key="1">
    <source>
        <dbReference type="SAM" id="MobiDB-lite"/>
    </source>
</evidence>
<dbReference type="Proteomes" id="UP000008988">
    <property type="component" value="Unassembled WGS sequence"/>
</dbReference>
<dbReference type="EMBL" id="ABSV01001976">
    <property type="protein sequence ID" value="EDZ69776.1"/>
    <property type="molecule type" value="Genomic_DNA"/>
</dbReference>
<dbReference type="AlphaFoldDB" id="B5VQK9"/>
<organism evidence="3 4">
    <name type="scientific">Saccharomyces cerevisiae (strain AWRI1631)</name>
    <name type="common">Baker's yeast</name>
    <dbReference type="NCBI Taxonomy" id="545124"/>
    <lineage>
        <taxon>Eukaryota</taxon>
        <taxon>Fungi</taxon>
        <taxon>Dikarya</taxon>
        <taxon>Ascomycota</taxon>
        <taxon>Saccharomycotina</taxon>
        <taxon>Saccharomycetes</taxon>
        <taxon>Saccharomycetales</taxon>
        <taxon>Saccharomycetaceae</taxon>
        <taxon>Saccharomyces</taxon>
    </lineage>
</organism>
<keyword evidence="2" id="KW-1133">Transmembrane helix</keyword>
<feature type="transmembrane region" description="Helical" evidence="2">
    <location>
        <begin position="6"/>
        <end position="26"/>
    </location>
</feature>
<comment type="caution">
    <text evidence="3">The sequence shown here is derived from an EMBL/GenBank/DDBJ whole genome shotgun (WGS) entry which is preliminary data.</text>
</comment>
<proteinExistence type="predicted"/>
<evidence type="ECO:0000313" key="3">
    <source>
        <dbReference type="EMBL" id="EDZ69776.1"/>
    </source>
</evidence>
<gene>
    <name evidence="3" type="ORF">AWRI1631_141310</name>
</gene>
<sequence>MIKPSFLFLTHHLFFFYLSFFFSFGVSSEEETKERRPILSKGQLQSRYN</sequence>
<reference evidence="3 4" key="1">
    <citation type="journal article" date="2008" name="FEMS Yeast Res.">
        <title>Comparative genome analysis of a Saccharomyces cerevisiae wine strain.</title>
        <authorList>
            <person name="Borneman A.R."/>
            <person name="Forgan A.H."/>
            <person name="Pretorius I.S."/>
            <person name="Chambers P.J."/>
        </authorList>
    </citation>
    <scope>NUCLEOTIDE SEQUENCE [LARGE SCALE GENOMIC DNA]</scope>
    <source>
        <strain evidence="3 4">AWRI1631</strain>
    </source>
</reference>
<keyword evidence="2" id="KW-0472">Membrane</keyword>
<evidence type="ECO:0000313" key="4">
    <source>
        <dbReference type="Proteomes" id="UP000008988"/>
    </source>
</evidence>
<keyword evidence="2" id="KW-0812">Transmembrane</keyword>